<feature type="transmembrane region" description="Helical" evidence="2">
    <location>
        <begin position="157"/>
        <end position="176"/>
    </location>
</feature>
<accession>A0A921JSM7</accession>
<keyword evidence="2" id="KW-0812">Transmembrane</keyword>
<sequence>MRTLLADAVRSLGRMFVDAARAFAAHWPQLITLFLLGWAGRLGVLWLVTEVSDWSPTVAVLLLPLAPLSTLLSLVLMLRALAPTLSSFSDMVQPVSARQRAKDDLTVAAQVLLPFLAVYASAGLLKQDVQTFLYDSATDESLNTNIQSIDWGRADYASGWLLIALIVGALLARKIITMRELAKKHLAWAAVGAYLEVLWMVTLAQAFSTQLKEVTDWVTSRQVIATIVGWWDAFIAWLRSWGGWMVATVESIGSFIGSLGSLVVVPVAWLAIGAAVYGHSLKAQELKVGTHEDFNARIKKVPQPVRRAVAHAVEPVTSPIKSALTAIGKIASAGIIPMALFCVVFALVAQVQALVTQGMRIVVGPGPSLRQYALEPYVNLVERGVYFLLAMVLLGAAVNVVVRSQQATQEEAPDTPAEASQSEPAPA</sequence>
<feature type="region of interest" description="Disordered" evidence="1">
    <location>
        <begin position="407"/>
        <end position="427"/>
    </location>
</feature>
<feature type="transmembrane region" description="Helical" evidence="2">
    <location>
        <begin position="188"/>
        <end position="207"/>
    </location>
</feature>
<organism evidence="3 4">
    <name type="scientific">Tessaracoccus flavescens</name>
    <dbReference type="NCBI Taxonomy" id="399497"/>
    <lineage>
        <taxon>Bacteria</taxon>
        <taxon>Bacillati</taxon>
        <taxon>Actinomycetota</taxon>
        <taxon>Actinomycetes</taxon>
        <taxon>Propionibacteriales</taxon>
        <taxon>Propionibacteriaceae</taxon>
        <taxon>Tessaracoccus</taxon>
    </lineage>
</organism>
<feature type="transmembrane region" description="Helical" evidence="2">
    <location>
        <begin position="30"/>
        <end position="48"/>
    </location>
</feature>
<evidence type="ECO:0000313" key="4">
    <source>
        <dbReference type="Proteomes" id="UP000712713"/>
    </source>
</evidence>
<feature type="transmembrane region" description="Helical" evidence="2">
    <location>
        <begin position="252"/>
        <end position="277"/>
    </location>
</feature>
<keyword evidence="2" id="KW-1133">Transmembrane helix</keyword>
<gene>
    <name evidence="3" type="ORF">K8V15_11920</name>
</gene>
<feature type="transmembrane region" description="Helical" evidence="2">
    <location>
        <begin position="330"/>
        <end position="349"/>
    </location>
</feature>
<feature type="transmembrane region" description="Helical" evidence="2">
    <location>
        <begin position="105"/>
        <end position="125"/>
    </location>
</feature>
<evidence type="ECO:0000256" key="2">
    <source>
        <dbReference type="SAM" id="Phobius"/>
    </source>
</evidence>
<dbReference type="Proteomes" id="UP000712713">
    <property type="component" value="Unassembled WGS sequence"/>
</dbReference>
<feature type="transmembrane region" description="Helical" evidence="2">
    <location>
        <begin position="54"/>
        <end position="78"/>
    </location>
</feature>
<protein>
    <submittedName>
        <fullName evidence="3">Uncharacterized protein</fullName>
    </submittedName>
</protein>
<reference evidence="3" key="2">
    <citation type="submission" date="2021-09" db="EMBL/GenBank/DDBJ databases">
        <authorList>
            <person name="Gilroy R."/>
        </authorList>
    </citation>
    <scope>NUCLEOTIDE SEQUENCE</scope>
    <source>
        <strain evidence="3">ChiGjej3B3-7470</strain>
    </source>
</reference>
<name>A0A921JSM7_9ACTN</name>
<keyword evidence="2" id="KW-0472">Membrane</keyword>
<evidence type="ECO:0000256" key="1">
    <source>
        <dbReference type="SAM" id="MobiDB-lite"/>
    </source>
</evidence>
<dbReference type="AlphaFoldDB" id="A0A921JSM7"/>
<comment type="caution">
    <text evidence="3">The sequence shown here is derived from an EMBL/GenBank/DDBJ whole genome shotgun (WGS) entry which is preliminary data.</text>
</comment>
<proteinExistence type="predicted"/>
<feature type="compositionally biased region" description="Low complexity" evidence="1">
    <location>
        <begin position="416"/>
        <end position="427"/>
    </location>
</feature>
<reference evidence="3" key="1">
    <citation type="journal article" date="2021" name="PeerJ">
        <title>Extensive microbial diversity within the chicken gut microbiome revealed by metagenomics and culture.</title>
        <authorList>
            <person name="Gilroy R."/>
            <person name="Ravi A."/>
            <person name="Getino M."/>
            <person name="Pursley I."/>
            <person name="Horton D.L."/>
            <person name="Alikhan N.F."/>
            <person name="Baker D."/>
            <person name="Gharbi K."/>
            <person name="Hall N."/>
            <person name="Watson M."/>
            <person name="Adriaenssens E.M."/>
            <person name="Foster-Nyarko E."/>
            <person name="Jarju S."/>
            <person name="Secka A."/>
            <person name="Antonio M."/>
            <person name="Oren A."/>
            <person name="Chaudhuri R.R."/>
            <person name="La Ragione R."/>
            <person name="Hildebrand F."/>
            <person name="Pallen M.J."/>
        </authorList>
    </citation>
    <scope>NUCLEOTIDE SEQUENCE</scope>
    <source>
        <strain evidence="3">ChiGjej3B3-7470</strain>
    </source>
</reference>
<dbReference type="EMBL" id="DYZF01000296">
    <property type="protein sequence ID" value="HJE52658.1"/>
    <property type="molecule type" value="Genomic_DNA"/>
</dbReference>
<evidence type="ECO:0000313" key="3">
    <source>
        <dbReference type="EMBL" id="HJE52658.1"/>
    </source>
</evidence>
<feature type="transmembrane region" description="Helical" evidence="2">
    <location>
        <begin position="384"/>
        <end position="402"/>
    </location>
</feature>